<dbReference type="AlphaFoldDB" id="A0A667WYQ2"/>
<dbReference type="InterPro" id="IPR013783">
    <property type="entry name" value="Ig-like_fold"/>
</dbReference>
<dbReference type="PANTHER" id="PTHR12080:SF59">
    <property type="entry name" value="HEPATIC AND GLIAL CELL ADHESION MOLECULE"/>
    <property type="match status" value="1"/>
</dbReference>
<organism evidence="9 10">
    <name type="scientific">Myripristis murdjan</name>
    <name type="common">pinecone soldierfish</name>
    <dbReference type="NCBI Taxonomy" id="586833"/>
    <lineage>
        <taxon>Eukaryota</taxon>
        <taxon>Metazoa</taxon>
        <taxon>Chordata</taxon>
        <taxon>Craniata</taxon>
        <taxon>Vertebrata</taxon>
        <taxon>Euteleostomi</taxon>
        <taxon>Actinopterygii</taxon>
        <taxon>Neopterygii</taxon>
        <taxon>Teleostei</taxon>
        <taxon>Neoteleostei</taxon>
        <taxon>Acanthomorphata</taxon>
        <taxon>Holocentriformes</taxon>
        <taxon>Holocentridae</taxon>
        <taxon>Myripristis</taxon>
    </lineage>
</organism>
<keyword evidence="2 7" id="KW-0732">Signal</keyword>
<feature type="region of interest" description="Disordered" evidence="5">
    <location>
        <begin position="270"/>
        <end position="336"/>
    </location>
</feature>
<evidence type="ECO:0000256" key="2">
    <source>
        <dbReference type="ARBA" id="ARBA00022729"/>
    </source>
</evidence>
<reference evidence="9" key="2">
    <citation type="submission" date="2025-08" db="UniProtKB">
        <authorList>
            <consortium name="Ensembl"/>
        </authorList>
    </citation>
    <scope>IDENTIFICATION</scope>
</reference>
<keyword evidence="4" id="KW-0325">Glycoprotein</keyword>
<accession>A0A667WYQ2</accession>
<dbReference type="Proteomes" id="UP000472263">
    <property type="component" value="Chromosome 6"/>
</dbReference>
<evidence type="ECO:0000256" key="7">
    <source>
        <dbReference type="SAM" id="SignalP"/>
    </source>
</evidence>
<dbReference type="GO" id="GO:0016020">
    <property type="term" value="C:membrane"/>
    <property type="evidence" value="ECO:0007669"/>
    <property type="project" value="UniProtKB-SubCell"/>
</dbReference>
<keyword evidence="6" id="KW-0812">Transmembrane</keyword>
<dbReference type="InterPro" id="IPR015631">
    <property type="entry name" value="CD2/SLAM_rcpt"/>
</dbReference>
<evidence type="ECO:0000256" key="3">
    <source>
        <dbReference type="ARBA" id="ARBA00023136"/>
    </source>
</evidence>
<keyword evidence="6" id="KW-1133">Transmembrane helix</keyword>
<dbReference type="SUPFAM" id="SSF48726">
    <property type="entry name" value="Immunoglobulin"/>
    <property type="match status" value="2"/>
</dbReference>
<evidence type="ECO:0000256" key="6">
    <source>
        <dbReference type="SAM" id="Phobius"/>
    </source>
</evidence>
<dbReference type="Gene3D" id="2.60.40.10">
    <property type="entry name" value="Immunoglobulins"/>
    <property type="match status" value="2"/>
</dbReference>
<dbReference type="PANTHER" id="PTHR12080">
    <property type="entry name" value="SIGNALING LYMPHOCYTIC ACTIVATION MOLECULE"/>
    <property type="match status" value="1"/>
</dbReference>
<sequence length="336" mass="37020">MACFASSLSIIILAGFINLSVALKDTCDLYAAVGQMLSLPFDYKELANTHVLRWTHNNTIIFYRQPGRVSVGKLEDISATGSLQLKNLKFSSAGIYKADVLNNNGTFVKGWTGRLCIMEKVSKPQVKHVCDSKANIVTLTCFVTKPQGLVFSWTLDEKTLASETKQTLSISLTKLKGENNFTCSVANNVSKEKSNAIRLTCKGSEPAPPAKLCFQRKAVMAVLAGMTSLILLLLIIIIILCWRLRHNKTLTSLGDKGEHQMVPMNKYKRHESNSPEYETMHPTEASPAPSPKLPPRAYEHSVPQAQEKLLEVSTPAEVGQPSPVPKPRMKTLPPKS</sequence>
<evidence type="ECO:0000256" key="4">
    <source>
        <dbReference type="ARBA" id="ARBA00023180"/>
    </source>
</evidence>
<dbReference type="Ensembl" id="ENSMMDT00005002040.1">
    <property type="protein sequence ID" value="ENSMMDP00005002006.1"/>
    <property type="gene ID" value="ENSMMDG00005001071.1"/>
</dbReference>
<evidence type="ECO:0000256" key="1">
    <source>
        <dbReference type="ARBA" id="ARBA00004370"/>
    </source>
</evidence>
<keyword evidence="3 6" id="KW-0472">Membrane</keyword>
<dbReference type="CDD" id="cd00096">
    <property type="entry name" value="Ig"/>
    <property type="match status" value="1"/>
</dbReference>
<proteinExistence type="predicted"/>
<dbReference type="InterPro" id="IPR007110">
    <property type="entry name" value="Ig-like_dom"/>
</dbReference>
<feature type="compositionally biased region" description="Basic and acidic residues" evidence="5">
    <location>
        <begin position="270"/>
        <end position="281"/>
    </location>
</feature>
<evidence type="ECO:0000256" key="5">
    <source>
        <dbReference type="SAM" id="MobiDB-lite"/>
    </source>
</evidence>
<comment type="subcellular location">
    <subcellularLocation>
        <location evidence="1">Membrane</location>
    </subcellularLocation>
</comment>
<feature type="transmembrane region" description="Helical" evidence="6">
    <location>
        <begin position="218"/>
        <end position="242"/>
    </location>
</feature>
<evidence type="ECO:0000259" key="8">
    <source>
        <dbReference type="PROSITE" id="PS50835"/>
    </source>
</evidence>
<keyword evidence="10" id="KW-1185">Reference proteome</keyword>
<feature type="domain" description="Ig-like" evidence="8">
    <location>
        <begin position="124"/>
        <end position="200"/>
    </location>
</feature>
<dbReference type="PROSITE" id="PS50835">
    <property type="entry name" value="IG_LIKE"/>
    <property type="match status" value="1"/>
</dbReference>
<evidence type="ECO:0000313" key="10">
    <source>
        <dbReference type="Proteomes" id="UP000472263"/>
    </source>
</evidence>
<name>A0A667WYQ2_9TELE</name>
<protein>
    <recommendedName>
        <fullName evidence="8">Ig-like domain-containing protein</fullName>
    </recommendedName>
</protein>
<feature type="chain" id="PRO_5025468309" description="Ig-like domain-containing protein" evidence="7">
    <location>
        <begin position="23"/>
        <end position="336"/>
    </location>
</feature>
<evidence type="ECO:0000313" key="9">
    <source>
        <dbReference type="Ensembl" id="ENSMMDP00005002006.1"/>
    </source>
</evidence>
<dbReference type="GeneTree" id="ENSGT00940000170627"/>
<dbReference type="GO" id="GO:0005911">
    <property type="term" value="C:cell-cell junction"/>
    <property type="evidence" value="ECO:0007669"/>
    <property type="project" value="TreeGrafter"/>
</dbReference>
<feature type="signal peptide" evidence="7">
    <location>
        <begin position="1"/>
        <end position="22"/>
    </location>
</feature>
<dbReference type="InParanoid" id="A0A667WYQ2"/>
<dbReference type="InterPro" id="IPR036179">
    <property type="entry name" value="Ig-like_dom_sf"/>
</dbReference>
<reference evidence="9" key="1">
    <citation type="submission" date="2019-06" db="EMBL/GenBank/DDBJ databases">
        <authorList>
            <consortium name="Wellcome Sanger Institute Data Sharing"/>
        </authorList>
    </citation>
    <scope>NUCLEOTIDE SEQUENCE [LARGE SCALE GENOMIC DNA]</scope>
</reference>
<reference evidence="9" key="3">
    <citation type="submission" date="2025-09" db="UniProtKB">
        <authorList>
            <consortium name="Ensembl"/>
        </authorList>
    </citation>
    <scope>IDENTIFICATION</scope>
</reference>